<comment type="caution">
    <text evidence="1">The sequence shown here is derived from an EMBL/GenBank/DDBJ whole genome shotgun (WGS) entry which is preliminary data.</text>
</comment>
<dbReference type="Proteomes" id="UP000605427">
    <property type="component" value="Unassembled WGS sequence"/>
</dbReference>
<keyword evidence="2" id="KW-1185">Reference proteome</keyword>
<gene>
    <name evidence="1" type="ORF">GCM10007362_09130</name>
</gene>
<dbReference type="EMBL" id="BMDD01000001">
    <property type="protein sequence ID" value="GGH71735.1"/>
    <property type="molecule type" value="Genomic_DNA"/>
</dbReference>
<evidence type="ECO:0008006" key="3">
    <source>
        <dbReference type="Google" id="ProtNLM"/>
    </source>
</evidence>
<evidence type="ECO:0000313" key="1">
    <source>
        <dbReference type="EMBL" id="GGH71735.1"/>
    </source>
</evidence>
<reference evidence="2" key="1">
    <citation type="journal article" date="2019" name="Int. J. Syst. Evol. Microbiol.">
        <title>The Global Catalogue of Microorganisms (GCM) 10K type strain sequencing project: providing services to taxonomists for standard genome sequencing and annotation.</title>
        <authorList>
            <consortium name="The Broad Institute Genomics Platform"/>
            <consortium name="The Broad Institute Genome Sequencing Center for Infectious Disease"/>
            <person name="Wu L."/>
            <person name="Ma J."/>
        </authorList>
    </citation>
    <scope>NUCLEOTIDE SEQUENCE [LARGE SCALE GENOMIC DNA]</scope>
    <source>
        <strain evidence="2">CCM 8702</strain>
    </source>
</reference>
<evidence type="ECO:0000313" key="2">
    <source>
        <dbReference type="Proteomes" id="UP000605427"/>
    </source>
</evidence>
<organism evidence="1 2">
    <name type="scientific">Saccharibacillus endophyticus</name>
    <dbReference type="NCBI Taxonomy" id="2060666"/>
    <lineage>
        <taxon>Bacteria</taxon>
        <taxon>Bacillati</taxon>
        <taxon>Bacillota</taxon>
        <taxon>Bacilli</taxon>
        <taxon>Bacillales</taxon>
        <taxon>Paenibacillaceae</taxon>
        <taxon>Saccharibacillus</taxon>
    </lineage>
</organism>
<accession>A0ABQ1ZQR7</accession>
<dbReference type="RefSeq" id="WP_172239694.1">
    <property type="nucleotide sequence ID" value="NZ_BMDD01000001.1"/>
</dbReference>
<protein>
    <recommendedName>
        <fullName evidence="3">STAS domain-containing protein</fullName>
    </recommendedName>
</protein>
<proteinExistence type="predicted"/>
<name>A0ABQ1ZQR7_9BACL</name>
<sequence length="115" mass="12955">MAQPYSIQTNQTAKKVDMKVSGTFTPQDYQNFVRDYAKMASSIDAKTFTLEVDCRDMDLLATEEVEKLKGSFASYKETGFEKVVFIISTSQTIIKMQLARVAREAGLSNHEVITK</sequence>